<dbReference type="SUPFAM" id="SSF50156">
    <property type="entry name" value="PDZ domain-like"/>
    <property type="match status" value="1"/>
</dbReference>
<dbReference type="STRING" id="2769.R7QGJ9"/>
<evidence type="ECO:0000313" key="6">
    <source>
        <dbReference type="Proteomes" id="UP000012073"/>
    </source>
</evidence>
<accession>R7QGJ9</accession>
<keyword evidence="2" id="KW-0378">Hydrolase</keyword>
<keyword evidence="6" id="KW-1185">Reference proteome</keyword>
<dbReference type="GeneID" id="17324754"/>
<dbReference type="GO" id="GO:0006508">
    <property type="term" value="P:proteolysis"/>
    <property type="evidence" value="ECO:0007669"/>
    <property type="project" value="UniProtKB-KW"/>
</dbReference>
<gene>
    <name evidence="5" type="ORF">CHC_T00005342001</name>
</gene>
<evidence type="ECO:0000256" key="1">
    <source>
        <dbReference type="ARBA" id="ARBA00022670"/>
    </source>
</evidence>
<dbReference type="RefSeq" id="XP_005717038.1">
    <property type="nucleotide sequence ID" value="XM_005716981.1"/>
</dbReference>
<name>R7QGJ9_CHOCR</name>
<dbReference type="Gene3D" id="2.30.42.10">
    <property type="match status" value="1"/>
</dbReference>
<dbReference type="KEGG" id="ccp:CHC_T00005342001"/>
<evidence type="ECO:0000259" key="4">
    <source>
        <dbReference type="Pfam" id="PF17815"/>
    </source>
</evidence>
<dbReference type="GO" id="GO:0004252">
    <property type="term" value="F:serine-type endopeptidase activity"/>
    <property type="evidence" value="ECO:0007669"/>
    <property type="project" value="TreeGrafter"/>
</dbReference>
<dbReference type="OMA" id="KERECKF"/>
<evidence type="ECO:0000313" key="5">
    <source>
        <dbReference type="EMBL" id="CDF37219.1"/>
    </source>
</evidence>
<dbReference type="PhylomeDB" id="R7QGJ9"/>
<dbReference type="InterPro" id="IPR036034">
    <property type="entry name" value="PDZ_sf"/>
</dbReference>
<dbReference type="PANTHER" id="PTHR45980:SF9">
    <property type="entry name" value="PROTEASE DO-LIKE 10, MITOCHONDRIAL-RELATED"/>
    <property type="match status" value="1"/>
</dbReference>
<sequence length="267" mass="30004">MENHHLRRSLGMAKDQSGILVKWVAETCDANRVLQKGDIVTHVDGISVSNAGTVPFRSGERISLNFMVTSKFTSDSLGVTFYRNGKRRKGSYRLSGMGHHRLVKVHDAQHLFRRQPEYLLCGGLLFQVLSEPFLRTVYGQNWELEAPVRLIEEYHRGVCTKEGRSEVVVLAEILAARTTSGYEEEEGNDAAILKHLNGESVHSLVHLAHLIDACSDSMEFLRFTLDDDTLIVIDRKAAEEDEQDMLAMHCIPATRSIGKEQTKTSKP</sequence>
<dbReference type="Pfam" id="PF17815">
    <property type="entry name" value="PDZ_3"/>
    <property type="match status" value="1"/>
</dbReference>
<dbReference type="EMBL" id="HG001819">
    <property type="protein sequence ID" value="CDF37219.1"/>
    <property type="molecule type" value="Genomic_DNA"/>
</dbReference>
<keyword evidence="3" id="KW-0720">Serine protease</keyword>
<dbReference type="Proteomes" id="UP000012073">
    <property type="component" value="Unassembled WGS sequence"/>
</dbReference>
<feature type="domain" description="Protease Do-like PDZ" evidence="4">
    <location>
        <begin position="109"/>
        <end position="256"/>
    </location>
</feature>
<dbReference type="Gramene" id="CDF37219">
    <property type="protein sequence ID" value="CDF37219"/>
    <property type="gene ID" value="CHC_T00005342001"/>
</dbReference>
<proteinExistence type="predicted"/>
<dbReference type="AlphaFoldDB" id="R7QGJ9"/>
<evidence type="ECO:0000256" key="2">
    <source>
        <dbReference type="ARBA" id="ARBA00022801"/>
    </source>
</evidence>
<protein>
    <recommendedName>
        <fullName evidence="4">Protease Do-like PDZ domain-containing protein</fullName>
    </recommendedName>
</protein>
<dbReference type="PANTHER" id="PTHR45980">
    <property type="match status" value="1"/>
</dbReference>
<dbReference type="InterPro" id="IPR041517">
    <property type="entry name" value="DEGP_PDZ"/>
</dbReference>
<dbReference type="Gene3D" id="3.20.190.20">
    <property type="match status" value="1"/>
</dbReference>
<organism evidence="5 6">
    <name type="scientific">Chondrus crispus</name>
    <name type="common">Carrageen Irish moss</name>
    <name type="synonym">Polymorpha crispa</name>
    <dbReference type="NCBI Taxonomy" id="2769"/>
    <lineage>
        <taxon>Eukaryota</taxon>
        <taxon>Rhodophyta</taxon>
        <taxon>Florideophyceae</taxon>
        <taxon>Rhodymeniophycidae</taxon>
        <taxon>Gigartinales</taxon>
        <taxon>Gigartinaceae</taxon>
        <taxon>Chondrus</taxon>
    </lineage>
</organism>
<dbReference type="InterPro" id="IPR046449">
    <property type="entry name" value="DEGP_PDZ_sf"/>
</dbReference>
<reference evidence="6" key="1">
    <citation type="journal article" date="2013" name="Proc. Natl. Acad. Sci. U.S.A.">
        <title>Genome structure and metabolic features in the red seaweed Chondrus crispus shed light on evolution of the Archaeplastida.</title>
        <authorList>
            <person name="Collen J."/>
            <person name="Porcel B."/>
            <person name="Carre W."/>
            <person name="Ball S.G."/>
            <person name="Chaparro C."/>
            <person name="Tonon T."/>
            <person name="Barbeyron T."/>
            <person name="Michel G."/>
            <person name="Noel B."/>
            <person name="Valentin K."/>
            <person name="Elias M."/>
            <person name="Artiguenave F."/>
            <person name="Arun A."/>
            <person name="Aury J.M."/>
            <person name="Barbosa-Neto J.F."/>
            <person name="Bothwell J.H."/>
            <person name="Bouget F.Y."/>
            <person name="Brillet L."/>
            <person name="Cabello-Hurtado F."/>
            <person name="Capella-Gutierrez S."/>
            <person name="Charrier B."/>
            <person name="Cladiere L."/>
            <person name="Cock J.M."/>
            <person name="Coelho S.M."/>
            <person name="Colleoni C."/>
            <person name="Czjzek M."/>
            <person name="Da Silva C."/>
            <person name="Delage L."/>
            <person name="Denoeud F."/>
            <person name="Deschamps P."/>
            <person name="Dittami S.M."/>
            <person name="Gabaldon T."/>
            <person name="Gachon C.M."/>
            <person name="Groisillier A."/>
            <person name="Herve C."/>
            <person name="Jabbari K."/>
            <person name="Katinka M."/>
            <person name="Kloareg B."/>
            <person name="Kowalczyk N."/>
            <person name="Labadie K."/>
            <person name="Leblanc C."/>
            <person name="Lopez P.J."/>
            <person name="McLachlan D.H."/>
            <person name="Meslet-Cladiere L."/>
            <person name="Moustafa A."/>
            <person name="Nehr Z."/>
            <person name="Nyvall Collen P."/>
            <person name="Panaud O."/>
            <person name="Partensky F."/>
            <person name="Poulain J."/>
            <person name="Rensing S.A."/>
            <person name="Rousvoal S."/>
            <person name="Samson G."/>
            <person name="Symeonidi A."/>
            <person name="Weissenbach J."/>
            <person name="Zambounis A."/>
            <person name="Wincker P."/>
            <person name="Boyen C."/>
        </authorList>
    </citation>
    <scope>NUCLEOTIDE SEQUENCE [LARGE SCALE GENOMIC DNA]</scope>
    <source>
        <strain evidence="6">cv. Stackhouse</strain>
    </source>
</reference>
<evidence type="ECO:0000256" key="3">
    <source>
        <dbReference type="ARBA" id="ARBA00022825"/>
    </source>
</evidence>
<keyword evidence="1" id="KW-0645">Protease</keyword>
<dbReference type="OrthoDB" id="354278at2759"/>